<comment type="caution">
    <text evidence="1">The sequence shown here is derived from an EMBL/GenBank/DDBJ whole genome shotgun (WGS) entry which is preliminary data.</text>
</comment>
<dbReference type="EMBL" id="BAAAPC010000001">
    <property type="protein sequence ID" value="GAA1979014.1"/>
    <property type="molecule type" value="Genomic_DNA"/>
</dbReference>
<dbReference type="RefSeq" id="WP_344159178.1">
    <property type="nucleotide sequence ID" value="NZ_BAAAPC010000001.1"/>
</dbReference>
<name>A0ABN2S1Z6_9ACTN</name>
<organism evidence="1 2">
    <name type="scientific">Nocardiopsis rhodophaea</name>
    <dbReference type="NCBI Taxonomy" id="280238"/>
    <lineage>
        <taxon>Bacteria</taxon>
        <taxon>Bacillati</taxon>
        <taxon>Actinomycetota</taxon>
        <taxon>Actinomycetes</taxon>
        <taxon>Streptosporangiales</taxon>
        <taxon>Nocardiopsidaceae</taxon>
        <taxon>Nocardiopsis</taxon>
    </lineage>
</organism>
<evidence type="ECO:0000313" key="2">
    <source>
        <dbReference type="Proteomes" id="UP001501585"/>
    </source>
</evidence>
<accession>A0ABN2S1Z6</accession>
<protein>
    <recommendedName>
        <fullName evidence="3">YCII-related domain-containing protein</fullName>
    </recommendedName>
</protein>
<dbReference type="Proteomes" id="UP001501585">
    <property type="component" value="Unassembled WGS sequence"/>
</dbReference>
<evidence type="ECO:0000313" key="1">
    <source>
        <dbReference type="EMBL" id="GAA1979014.1"/>
    </source>
</evidence>
<sequence length="75" mass="8035">MATYCEIREVSDMADLEAWAEAHAAQIVRNGQTLGGCVIYSATCGSLTLVCVPRRRPVGRSGPQALAIKTGELDR</sequence>
<evidence type="ECO:0008006" key="3">
    <source>
        <dbReference type="Google" id="ProtNLM"/>
    </source>
</evidence>
<reference evidence="1 2" key="1">
    <citation type="journal article" date="2019" name="Int. J. Syst. Evol. Microbiol.">
        <title>The Global Catalogue of Microorganisms (GCM) 10K type strain sequencing project: providing services to taxonomists for standard genome sequencing and annotation.</title>
        <authorList>
            <consortium name="The Broad Institute Genomics Platform"/>
            <consortium name="The Broad Institute Genome Sequencing Center for Infectious Disease"/>
            <person name="Wu L."/>
            <person name="Ma J."/>
        </authorList>
    </citation>
    <scope>NUCLEOTIDE SEQUENCE [LARGE SCALE GENOMIC DNA]</scope>
    <source>
        <strain evidence="1 2">JCM 15313</strain>
    </source>
</reference>
<proteinExistence type="predicted"/>
<gene>
    <name evidence="1" type="ORF">GCM10009799_00200</name>
</gene>
<keyword evidence="2" id="KW-1185">Reference proteome</keyword>